<dbReference type="GO" id="GO:0009307">
    <property type="term" value="P:DNA restriction-modification system"/>
    <property type="evidence" value="ECO:0007669"/>
    <property type="project" value="InterPro"/>
</dbReference>
<evidence type="ECO:0000256" key="2">
    <source>
        <dbReference type="ARBA" id="ARBA00022603"/>
    </source>
</evidence>
<comment type="caution">
    <text evidence="6">The sequence shown here is derived from an EMBL/GenBank/DDBJ whole genome shotgun (WGS) entry which is preliminary data.</text>
</comment>
<dbReference type="EMBL" id="DAAVDL010000001">
    <property type="protein sequence ID" value="HAF4758311.1"/>
    <property type="molecule type" value="Genomic_DNA"/>
</dbReference>
<dbReference type="GO" id="GO:0009007">
    <property type="term" value="F:site-specific DNA-methyltransferase (adenine-specific) activity"/>
    <property type="evidence" value="ECO:0007669"/>
    <property type="project" value="UniProtKB-EC"/>
</dbReference>
<dbReference type="GO" id="GO:0006298">
    <property type="term" value="P:mismatch repair"/>
    <property type="evidence" value="ECO:0007669"/>
    <property type="project" value="TreeGrafter"/>
</dbReference>
<dbReference type="EC" id="2.1.1.72" evidence="1"/>
<dbReference type="Gene3D" id="3.40.50.150">
    <property type="entry name" value="Vaccinia Virus protein VP39"/>
    <property type="match status" value="1"/>
</dbReference>
<evidence type="ECO:0000313" key="7">
    <source>
        <dbReference type="EMBL" id="HAF4758311.1"/>
    </source>
</evidence>
<evidence type="ECO:0000313" key="6">
    <source>
        <dbReference type="EMBL" id="HAF4423631.1"/>
    </source>
</evidence>
<protein>
    <recommendedName>
        <fullName evidence="1">site-specific DNA-methyltransferase (adenine-specific)</fullName>
        <ecNumber evidence="1">2.1.1.72</ecNumber>
    </recommendedName>
</protein>
<dbReference type="InterPro" id="IPR002052">
    <property type="entry name" value="DNA_methylase_N6_adenine_CS"/>
</dbReference>
<evidence type="ECO:0000256" key="1">
    <source>
        <dbReference type="ARBA" id="ARBA00011900"/>
    </source>
</evidence>
<dbReference type="AlphaFoldDB" id="A0A747HQX0"/>
<evidence type="ECO:0000313" key="8">
    <source>
        <dbReference type="EMBL" id="HAF5932868.1"/>
    </source>
</evidence>
<evidence type="ECO:0000256" key="4">
    <source>
        <dbReference type="ARBA" id="ARBA00022691"/>
    </source>
</evidence>
<dbReference type="GO" id="GO:0043565">
    <property type="term" value="F:sequence-specific DNA binding"/>
    <property type="evidence" value="ECO:0007669"/>
    <property type="project" value="TreeGrafter"/>
</dbReference>
<keyword evidence="2 6" id="KW-0489">Methyltransferase</keyword>
<reference evidence="6" key="2">
    <citation type="submission" date="2020-02" db="EMBL/GenBank/DDBJ databases">
        <authorList>
            <consortium name="NCBI Pathogen Detection Project"/>
        </authorList>
    </citation>
    <scope>NUCLEOTIDE SEQUENCE</scope>
    <source>
        <strain evidence="8">MA.MC_00-3777</strain>
        <strain evidence="7">MA.MC_00-3778</strain>
        <strain evidence="6">MA.MC_00-3780</strain>
    </source>
</reference>
<keyword evidence="4" id="KW-0949">S-adenosyl-L-methionine</keyword>
<evidence type="ECO:0000256" key="5">
    <source>
        <dbReference type="ARBA" id="ARBA00047942"/>
    </source>
</evidence>
<sequence>MSYLGSKAASGVYQKIIAEMPPHDTYIETHLGSGAVMFYKPLAARTIGIDVDESAFKLTRNRWSEMGETPPLLHLYHGDAVGFLEREDFTRHGRVLVYSDPPYLPETRTSRARYRHEYTVADHKRLLACLMSLPENVSVILSGYPSQLYDETLVGWRSKEFQAMTRGGVRTEKIWMNYQEGRAYSHTFAGKNYNDRYRIKRKAQRWKEKFAALPPAERLAIMVALGEVDQV</sequence>
<dbReference type="EMBL" id="DAAVEZ010000007">
    <property type="protein sequence ID" value="HAF4423631.1"/>
    <property type="molecule type" value="Genomic_DNA"/>
</dbReference>
<comment type="catalytic activity">
    <reaction evidence="5">
        <text>a 2'-deoxyadenosine in DNA + S-adenosyl-L-methionine = an N(6)-methyl-2'-deoxyadenosine in DNA + S-adenosyl-L-homocysteine + H(+)</text>
        <dbReference type="Rhea" id="RHEA:15197"/>
        <dbReference type="Rhea" id="RHEA-COMP:12418"/>
        <dbReference type="Rhea" id="RHEA-COMP:12419"/>
        <dbReference type="ChEBI" id="CHEBI:15378"/>
        <dbReference type="ChEBI" id="CHEBI:57856"/>
        <dbReference type="ChEBI" id="CHEBI:59789"/>
        <dbReference type="ChEBI" id="CHEBI:90615"/>
        <dbReference type="ChEBI" id="CHEBI:90616"/>
        <dbReference type="EC" id="2.1.1.72"/>
    </reaction>
</comment>
<dbReference type="PROSITE" id="PS00092">
    <property type="entry name" value="N6_MTASE"/>
    <property type="match status" value="1"/>
</dbReference>
<proteinExistence type="predicted"/>
<dbReference type="GO" id="GO:0032259">
    <property type="term" value="P:methylation"/>
    <property type="evidence" value="ECO:0007669"/>
    <property type="project" value="UniProtKB-KW"/>
</dbReference>
<dbReference type="PANTHER" id="PTHR30481:SF4">
    <property type="entry name" value="SITE-SPECIFIC DNA-METHYLTRANSFERASE (ADENINE-SPECIFIC)"/>
    <property type="match status" value="1"/>
</dbReference>
<evidence type="ECO:0000256" key="3">
    <source>
        <dbReference type="ARBA" id="ARBA00022679"/>
    </source>
</evidence>
<gene>
    <name evidence="8" type="ORF">G8J30_002841</name>
    <name evidence="6" type="ORF">G8J60_002778</name>
    <name evidence="7" type="ORF">G9A96_000881</name>
</gene>
<keyword evidence="3" id="KW-0808">Transferase</keyword>
<organism evidence="6">
    <name type="scientific">Salmonella enterica</name>
    <name type="common">Salmonella choleraesuis</name>
    <dbReference type="NCBI Taxonomy" id="28901"/>
    <lineage>
        <taxon>Bacteria</taxon>
        <taxon>Pseudomonadati</taxon>
        <taxon>Pseudomonadota</taxon>
        <taxon>Gammaproteobacteria</taxon>
        <taxon>Enterobacterales</taxon>
        <taxon>Enterobacteriaceae</taxon>
        <taxon>Salmonella</taxon>
    </lineage>
</organism>
<dbReference type="PANTHER" id="PTHR30481">
    <property type="entry name" value="DNA ADENINE METHYLASE"/>
    <property type="match status" value="1"/>
</dbReference>
<dbReference type="EMBL" id="DAAVSA010000007">
    <property type="protein sequence ID" value="HAF5932868.1"/>
    <property type="molecule type" value="Genomic_DNA"/>
</dbReference>
<accession>A0A747HQX0</accession>
<dbReference type="InterPro" id="IPR012327">
    <property type="entry name" value="MeTrfase_D12"/>
</dbReference>
<dbReference type="SUPFAM" id="SSF53335">
    <property type="entry name" value="S-adenosyl-L-methionine-dependent methyltransferases"/>
    <property type="match status" value="1"/>
</dbReference>
<dbReference type="InterPro" id="IPR029063">
    <property type="entry name" value="SAM-dependent_MTases_sf"/>
</dbReference>
<dbReference type="GO" id="GO:1904047">
    <property type="term" value="F:S-adenosyl-L-methionine binding"/>
    <property type="evidence" value="ECO:0007669"/>
    <property type="project" value="TreeGrafter"/>
</dbReference>
<reference evidence="6" key="1">
    <citation type="journal article" date="2018" name="Genome Biol.">
        <title>SKESA: strategic k-mer extension for scrupulous assemblies.</title>
        <authorList>
            <person name="Souvorov A."/>
            <person name="Agarwala R."/>
            <person name="Lipman D.J."/>
        </authorList>
    </citation>
    <scope>NUCLEOTIDE SEQUENCE</scope>
    <source>
        <strain evidence="8">MA.MC_00-3777</strain>
        <strain evidence="7">MA.MC_00-3778</strain>
        <strain evidence="6">MA.MC_00-3780</strain>
    </source>
</reference>
<name>A0A747HQX0_SALER</name>